<name>A0A0G2EET2_PHACM</name>
<comment type="caution">
    <text evidence="7">The sequence shown here is derived from an EMBL/GenBank/DDBJ whole genome shotgun (WGS) entry which is preliminary data.</text>
</comment>
<dbReference type="InterPro" id="IPR036568">
    <property type="entry name" value="GGCT-like_sf"/>
</dbReference>
<evidence type="ECO:0000313" key="7">
    <source>
        <dbReference type="EMBL" id="KKY20949.1"/>
    </source>
</evidence>
<dbReference type="Gene3D" id="3.10.490.10">
    <property type="entry name" value="Gamma-glutamyl cyclotransferase-like"/>
    <property type="match status" value="1"/>
</dbReference>
<proteinExistence type="predicted"/>
<evidence type="ECO:0000313" key="8">
    <source>
        <dbReference type="Proteomes" id="UP000053317"/>
    </source>
</evidence>
<reference evidence="7 8" key="1">
    <citation type="submission" date="2015-05" db="EMBL/GenBank/DDBJ databases">
        <title>Distinctive expansion of gene families associated with plant cell wall degradation and secondary metabolism in the genomes of grapevine trunk pathogens.</title>
        <authorList>
            <person name="Lawrence D.P."/>
            <person name="Travadon R."/>
            <person name="Rolshausen P.E."/>
            <person name="Baumgartner K."/>
        </authorList>
    </citation>
    <scope>NUCLEOTIDE SEQUENCE [LARGE SCALE GENOMIC DNA]</scope>
    <source>
        <strain evidence="7">UCRPC4</strain>
    </source>
</reference>
<evidence type="ECO:0000259" key="6">
    <source>
        <dbReference type="Pfam" id="PF06094"/>
    </source>
</evidence>
<accession>A0A0G2EET2</accession>
<gene>
    <name evidence="7" type="ORF">UCRPC4_g03956</name>
</gene>
<protein>
    <recommendedName>
        <fullName evidence="1">gamma-glutamylcyclotransferase</fullName>
        <ecNumber evidence="1">4.3.2.9</ecNumber>
    </recommendedName>
</protein>
<evidence type="ECO:0000256" key="2">
    <source>
        <dbReference type="ARBA" id="ARBA00023239"/>
    </source>
</evidence>
<dbReference type="EMBL" id="LCWF01000090">
    <property type="protein sequence ID" value="KKY20949.1"/>
    <property type="molecule type" value="Genomic_DNA"/>
</dbReference>
<feature type="compositionally biased region" description="Basic and acidic residues" evidence="5">
    <location>
        <begin position="289"/>
        <end position="302"/>
    </location>
</feature>
<feature type="active site" description="Proton acceptor" evidence="3">
    <location>
        <position position="77"/>
    </location>
</feature>
<dbReference type="Proteomes" id="UP000053317">
    <property type="component" value="Unassembled WGS sequence"/>
</dbReference>
<dbReference type="PANTHER" id="PTHR12935:SF0">
    <property type="entry name" value="GAMMA-GLUTAMYLCYCLOTRANSFERASE"/>
    <property type="match status" value="1"/>
</dbReference>
<feature type="domain" description="Gamma-glutamylcyclotransferase AIG2-like" evidence="6">
    <location>
        <begin position="6"/>
        <end position="93"/>
    </location>
</feature>
<feature type="compositionally biased region" description="Polar residues" evidence="5">
    <location>
        <begin position="232"/>
        <end position="244"/>
    </location>
</feature>
<sequence>MQETLYFAYGSNLSLTQMGKRCPESRLIGRGRLYGYVWQINERGFANVVKSVDSTKFVDGLCYLLNPIDVGRLDRSEGVPTAYQKRLLQVSLHGVQPTWAGRKVVDITSNRTPTPWRPVDTLTSVVFGPANTQKTNRSGPRASETDKVVTRCYSDSALQGNTGRSGGQPALALVYLSEKNRKPGYPWDEYIDRMRLGIEEAVQVGMAREPMERSATPYLQRGKGVRPVKGQLTKTTKTPITSKLSNKRKSISRDTELDPRSSRMQVDQGPGVSSIAQMQASHRPQGLVYRHETREYSQNRFA</sequence>
<feature type="compositionally biased region" description="Basic and acidic residues" evidence="5">
    <location>
        <begin position="251"/>
        <end position="261"/>
    </location>
</feature>
<evidence type="ECO:0000256" key="4">
    <source>
        <dbReference type="PIRSR" id="PIRSR617939-2"/>
    </source>
</evidence>
<evidence type="ECO:0000256" key="1">
    <source>
        <dbReference type="ARBA" id="ARBA00012346"/>
    </source>
</evidence>
<dbReference type="CDD" id="cd06661">
    <property type="entry name" value="GGCT_like"/>
    <property type="match status" value="1"/>
</dbReference>
<feature type="region of interest" description="Disordered" evidence="5">
    <location>
        <begin position="223"/>
        <end position="302"/>
    </location>
</feature>
<keyword evidence="2" id="KW-0456">Lyase</keyword>
<evidence type="ECO:0000256" key="5">
    <source>
        <dbReference type="SAM" id="MobiDB-lite"/>
    </source>
</evidence>
<evidence type="ECO:0000256" key="3">
    <source>
        <dbReference type="PIRSR" id="PIRSR617939-1"/>
    </source>
</evidence>
<dbReference type="PANTHER" id="PTHR12935">
    <property type="entry name" value="GAMMA-GLUTAMYLCYCLOTRANSFERASE"/>
    <property type="match status" value="1"/>
</dbReference>
<dbReference type="Pfam" id="PF06094">
    <property type="entry name" value="GGACT"/>
    <property type="match status" value="1"/>
</dbReference>
<feature type="binding site" evidence="4">
    <location>
        <begin position="6"/>
        <end position="11"/>
    </location>
    <ligand>
        <name>substrate</name>
    </ligand>
</feature>
<reference evidence="7 8" key="2">
    <citation type="submission" date="2015-05" db="EMBL/GenBank/DDBJ databases">
        <authorList>
            <person name="Morales-Cruz A."/>
            <person name="Amrine K.C."/>
            <person name="Cantu D."/>
        </authorList>
    </citation>
    <scope>NUCLEOTIDE SEQUENCE [LARGE SCALE GENOMIC DNA]</scope>
    <source>
        <strain evidence="7">UCRPC4</strain>
    </source>
</reference>
<dbReference type="InterPro" id="IPR013024">
    <property type="entry name" value="GGCT-like"/>
</dbReference>
<dbReference type="OrthoDB" id="2924818at2759"/>
<dbReference type="InterPro" id="IPR009288">
    <property type="entry name" value="AIG2-like_dom"/>
</dbReference>
<dbReference type="GO" id="GO:0003839">
    <property type="term" value="F:gamma-glutamylcyclotransferase activity"/>
    <property type="evidence" value="ECO:0007669"/>
    <property type="project" value="UniProtKB-EC"/>
</dbReference>
<dbReference type="InterPro" id="IPR017939">
    <property type="entry name" value="G-Glutamylcylcotransferase"/>
</dbReference>
<organism evidence="7 8">
    <name type="scientific">Phaeomoniella chlamydospora</name>
    <name type="common">Phaeoacremonium chlamydosporum</name>
    <dbReference type="NCBI Taxonomy" id="158046"/>
    <lineage>
        <taxon>Eukaryota</taxon>
        <taxon>Fungi</taxon>
        <taxon>Dikarya</taxon>
        <taxon>Ascomycota</taxon>
        <taxon>Pezizomycotina</taxon>
        <taxon>Eurotiomycetes</taxon>
        <taxon>Chaetothyriomycetidae</taxon>
        <taxon>Phaeomoniellales</taxon>
        <taxon>Phaeomoniellaceae</taxon>
        <taxon>Phaeomoniella</taxon>
    </lineage>
</organism>
<keyword evidence="8" id="KW-1185">Reference proteome</keyword>
<dbReference type="EC" id="4.3.2.9" evidence="1"/>
<dbReference type="AlphaFoldDB" id="A0A0G2EET2"/>
<dbReference type="SUPFAM" id="SSF110857">
    <property type="entry name" value="Gamma-glutamyl cyclotransferase-like"/>
    <property type="match status" value="1"/>
</dbReference>